<dbReference type="PANTHER" id="PTHR12321:SF98">
    <property type="entry name" value="PHD FINGER PROTEIN ALFIN-LIKE 5"/>
    <property type="match status" value="1"/>
</dbReference>
<comment type="subcellular location">
    <subcellularLocation>
        <location evidence="1">Nucleus</location>
    </subcellularLocation>
</comment>
<keyword evidence="1" id="KW-0862">Zinc</keyword>
<dbReference type="GO" id="GO:0005634">
    <property type="term" value="C:nucleus"/>
    <property type="evidence" value="ECO:0007669"/>
    <property type="project" value="UniProtKB-SubCell"/>
</dbReference>
<dbReference type="GO" id="GO:0006325">
    <property type="term" value="P:chromatin organization"/>
    <property type="evidence" value="ECO:0007669"/>
    <property type="project" value="UniProtKB-UniRule"/>
</dbReference>
<dbReference type="InterPro" id="IPR045104">
    <property type="entry name" value="Alfin"/>
</dbReference>
<reference evidence="3 4" key="1">
    <citation type="journal article" date="2014" name="Agronomy (Basel)">
        <title>A Draft Genome Sequence for Ensete ventricosum, the Drought-Tolerant Tree Against Hunger.</title>
        <authorList>
            <person name="Harrison J."/>
            <person name="Moore K.A."/>
            <person name="Paszkiewicz K."/>
            <person name="Jones T."/>
            <person name="Grant M."/>
            <person name="Ambacheew D."/>
            <person name="Muzemil S."/>
            <person name="Studholme D.J."/>
        </authorList>
    </citation>
    <scope>NUCLEOTIDE SEQUENCE [LARGE SCALE GENOMIC DNA]</scope>
</reference>
<comment type="subunit">
    <text evidence="1">Interacts with H3K4me3 and to a lesser extent with H3K4me2.</text>
</comment>
<comment type="caution">
    <text evidence="3">The sequence shown here is derived from an EMBL/GenBank/DDBJ whole genome shotgun (WGS) entry which is preliminary data.</text>
</comment>
<dbReference type="Pfam" id="PF12165">
    <property type="entry name" value="Alfin"/>
    <property type="match status" value="1"/>
</dbReference>
<evidence type="ECO:0000313" key="3">
    <source>
        <dbReference type="EMBL" id="RRT73178.1"/>
    </source>
</evidence>
<gene>
    <name evidence="3" type="ORF">B296_00028970</name>
</gene>
<dbReference type="GO" id="GO:0006355">
    <property type="term" value="P:regulation of DNA-templated transcription"/>
    <property type="evidence" value="ECO:0007669"/>
    <property type="project" value="UniProtKB-UniRule"/>
</dbReference>
<protein>
    <recommendedName>
        <fullName evidence="1">PHD finger protein ALFIN-LIKE</fullName>
    </recommendedName>
</protein>
<evidence type="ECO:0000256" key="1">
    <source>
        <dbReference type="RuleBase" id="RU369089"/>
    </source>
</evidence>
<keyword evidence="1" id="KW-0539">Nucleus</keyword>
<dbReference type="GO" id="GO:0008270">
    <property type="term" value="F:zinc ion binding"/>
    <property type="evidence" value="ECO:0007669"/>
    <property type="project" value="UniProtKB-KW"/>
</dbReference>
<name>A0A427AAC1_ENSVE</name>
<comment type="function">
    <text evidence="1">Histone-binding component that specifically recognizes H3 tails trimethylated on 'Lys-4' (H3K4me3), which mark transcription start sites of virtually all active genes.</text>
</comment>
<comment type="domain">
    <text evidence="1">The PHD-type zinc finger mediates the binding to H3K4me3.</text>
</comment>
<evidence type="ECO:0000313" key="4">
    <source>
        <dbReference type="Proteomes" id="UP000287651"/>
    </source>
</evidence>
<dbReference type="GO" id="GO:0003712">
    <property type="term" value="F:transcription coregulator activity"/>
    <property type="evidence" value="ECO:0007669"/>
    <property type="project" value="TreeGrafter"/>
</dbReference>
<dbReference type="AlphaFoldDB" id="A0A427AAC1"/>
<keyword evidence="1" id="KW-0156">Chromatin regulator</keyword>
<dbReference type="PANTHER" id="PTHR12321">
    <property type="entry name" value="CPG BINDING PROTEIN"/>
    <property type="match status" value="1"/>
</dbReference>
<dbReference type="GO" id="GO:0000976">
    <property type="term" value="F:transcription cis-regulatory region binding"/>
    <property type="evidence" value="ECO:0007669"/>
    <property type="project" value="TreeGrafter"/>
</dbReference>
<feature type="domain" description="Alfin N-terminal" evidence="2">
    <location>
        <begin position="13"/>
        <end position="59"/>
    </location>
</feature>
<dbReference type="Proteomes" id="UP000287651">
    <property type="component" value="Unassembled WGS sequence"/>
</dbReference>
<keyword evidence="1" id="KW-0863">Zinc-finger</keyword>
<keyword evidence="1" id="KW-0479">Metal-binding</keyword>
<keyword evidence="1" id="KW-0804">Transcription</keyword>
<proteinExistence type="inferred from homology"/>
<evidence type="ECO:0000259" key="2">
    <source>
        <dbReference type="Pfam" id="PF12165"/>
    </source>
</evidence>
<keyword evidence="1" id="KW-0805">Transcription regulation</keyword>
<dbReference type="EMBL" id="AMZH03003172">
    <property type="protein sequence ID" value="RRT73178.1"/>
    <property type="molecule type" value="Genomic_DNA"/>
</dbReference>
<accession>A0A427AAC1</accession>
<dbReference type="GO" id="GO:0042393">
    <property type="term" value="F:histone binding"/>
    <property type="evidence" value="ECO:0007669"/>
    <property type="project" value="UniProtKB-UniRule"/>
</dbReference>
<sequence>MDGGSAGHYNPRTVEEVFRDFKGRRAAMIKALTTGQHTVSLAISHSTHVEDFYQQCHPGEKRRYPLSLSLSSLRVFTSISDE</sequence>
<dbReference type="InterPro" id="IPR021998">
    <property type="entry name" value="Alfin_N"/>
</dbReference>
<organism evidence="3 4">
    <name type="scientific">Ensete ventricosum</name>
    <name type="common">Abyssinian banana</name>
    <name type="synonym">Musa ensete</name>
    <dbReference type="NCBI Taxonomy" id="4639"/>
    <lineage>
        <taxon>Eukaryota</taxon>
        <taxon>Viridiplantae</taxon>
        <taxon>Streptophyta</taxon>
        <taxon>Embryophyta</taxon>
        <taxon>Tracheophyta</taxon>
        <taxon>Spermatophyta</taxon>
        <taxon>Magnoliopsida</taxon>
        <taxon>Liliopsida</taxon>
        <taxon>Zingiberales</taxon>
        <taxon>Musaceae</taxon>
        <taxon>Ensete</taxon>
    </lineage>
</organism>
<comment type="similarity">
    <text evidence="1">Belongs to the Alfin family.</text>
</comment>